<evidence type="ECO:0000259" key="2">
    <source>
        <dbReference type="Pfam" id="PF12146"/>
    </source>
</evidence>
<sequence length="155" mass="17471">MCCAHRLNSSREAAIRYNMKLNRLIGSPSYPSDERTLYEQASRSIDRAYNPAGFKRQLVAITASADRRPLMKKVKAPTLVIHGSNDPVIPLAGGQETAKHIKKSTLKVVEGMGHDFPPVLMAKMTRWIAKHVAKAEKKRKQKKRLKRQQKAALNK</sequence>
<dbReference type="Pfam" id="PF12146">
    <property type="entry name" value="Hydrolase_4"/>
    <property type="match status" value="1"/>
</dbReference>
<evidence type="ECO:0000313" key="3">
    <source>
        <dbReference type="EMBL" id="AXR06359.1"/>
    </source>
</evidence>
<dbReference type="PANTHER" id="PTHR43433">
    <property type="entry name" value="HYDROLASE, ALPHA/BETA FOLD FAMILY PROTEIN"/>
    <property type="match status" value="1"/>
</dbReference>
<dbReference type="OrthoDB" id="7055710at2"/>
<dbReference type="GO" id="GO:0046503">
    <property type="term" value="P:glycerolipid catabolic process"/>
    <property type="evidence" value="ECO:0007669"/>
    <property type="project" value="TreeGrafter"/>
</dbReference>
<keyword evidence="3" id="KW-0378">Hydrolase</keyword>
<name>A0A346NLF2_9ALTE</name>
<accession>A0A346NLF2</accession>
<dbReference type="EMBL" id="CP031769">
    <property type="protein sequence ID" value="AXR06359.1"/>
    <property type="molecule type" value="Genomic_DNA"/>
</dbReference>
<organism evidence="3 4">
    <name type="scientific">Salinimonas sediminis</name>
    <dbReference type="NCBI Taxonomy" id="2303538"/>
    <lineage>
        <taxon>Bacteria</taxon>
        <taxon>Pseudomonadati</taxon>
        <taxon>Pseudomonadota</taxon>
        <taxon>Gammaproteobacteria</taxon>
        <taxon>Alteromonadales</taxon>
        <taxon>Alteromonadaceae</taxon>
        <taxon>Alteromonas/Salinimonas group</taxon>
        <taxon>Salinimonas</taxon>
    </lineage>
</organism>
<dbReference type="KEGG" id="salm:D0Y50_08255"/>
<dbReference type="Gene3D" id="3.40.50.1820">
    <property type="entry name" value="alpha/beta hydrolase"/>
    <property type="match status" value="1"/>
</dbReference>
<dbReference type="GO" id="GO:0004806">
    <property type="term" value="F:triacylglycerol lipase activity"/>
    <property type="evidence" value="ECO:0007669"/>
    <property type="project" value="TreeGrafter"/>
</dbReference>
<dbReference type="AlphaFoldDB" id="A0A346NLF2"/>
<evidence type="ECO:0000313" key="4">
    <source>
        <dbReference type="Proteomes" id="UP000262073"/>
    </source>
</evidence>
<dbReference type="SUPFAM" id="SSF53474">
    <property type="entry name" value="alpha/beta-Hydrolases"/>
    <property type="match status" value="1"/>
</dbReference>
<dbReference type="InterPro" id="IPR050471">
    <property type="entry name" value="AB_hydrolase"/>
</dbReference>
<dbReference type="PANTHER" id="PTHR43433:SF5">
    <property type="entry name" value="AB HYDROLASE-1 DOMAIN-CONTAINING PROTEIN"/>
    <property type="match status" value="1"/>
</dbReference>
<gene>
    <name evidence="3" type="ORF">D0Y50_08255</name>
</gene>
<evidence type="ECO:0000256" key="1">
    <source>
        <dbReference type="SAM" id="MobiDB-lite"/>
    </source>
</evidence>
<feature type="domain" description="Serine aminopeptidase S33" evidence="2">
    <location>
        <begin position="51"/>
        <end position="115"/>
    </location>
</feature>
<keyword evidence="4" id="KW-1185">Reference proteome</keyword>
<protein>
    <submittedName>
        <fullName evidence="3">Alpha/beta hydrolase</fullName>
    </submittedName>
</protein>
<dbReference type="InterPro" id="IPR022742">
    <property type="entry name" value="Hydrolase_4"/>
</dbReference>
<dbReference type="Proteomes" id="UP000262073">
    <property type="component" value="Chromosome"/>
</dbReference>
<proteinExistence type="predicted"/>
<reference evidence="3 4" key="1">
    <citation type="submission" date="2018-08" db="EMBL/GenBank/DDBJ databases">
        <title>Salinimonas sediminis sp. nov., a piezophilic bacterium isolated from a deep-sea sediment sample from the New Britain Trench.</title>
        <authorList>
            <person name="Cao J."/>
        </authorList>
    </citation>
    <scope>NUCLEOTIDE SEQUENCE [LARGE SCALE GENOMIC DNA]</scope>
    <source>
        <strain evidence="3 4">N102</strain>
    </source>
</reference>
<feature type="compositionally biased region" description="Basic residues" evidence="1">
    <location>
        <begin position="135"/>
        <end position="149"/>
    </location>
</feature>
<feature type="region of interest" description="Disordered" evidence="1">
    <location>
        <begin position="135"/>
        <end position="155"/>
    </location>
</feature>
<dbReference type="InterPro" id="IPR029058">
    <property type="entry name" value="AB_hydrolase_fold"/>
</dbReference>